<organism evidence="1 2">
    <name type="scientific">Oryza sativa subsp. japonica</name>
    <name type="common">Rice</name>
    <dbReference type="NCBI Taxonomy" id="39947"/>
    <lineage>
        <taxon>Eukaryota</taxon>
        <taxon>Viridiplantae</taxon>
        <taxon>Streptophyta</taxon>
        <taxon>Embryophyta</taxon>
        <taxon>Tracheophyta</taxon>
        <taxon>Spermatophyta</taxon>
        <taxon>Magnoliopsida</taxon>
        <taxon>Liliopsida</taxon>
        <taxon>Poales</taxon>
        <taxon>Poaceae</taxon>
        <taxon>BOP clade</taxon>
        <taxon>Oryzoideae</taxon>
        <taxon>Oryzeae</taxon>
        <taxon>Oryzinae</taxon>
        <taxon>Oryza</taxon>
        <taxon>Oryza sativa</taxon>
    </lineage>
</organism>
<reference evidence="1 2" key="3">
    <citation type="journal article" date="2013" name="Rice">
        <title>Improvement of the Oryza sativa Nipponbare reference genome using next generation sequence and optical map data.</title>
        <authorList>
            <person name="Kawahara Y."/>
            <person name="de la Bastide M."/>
            <person name="Hamilton J.P."/>
            <person name="Kanamori H."/>
            <person name="McCombie W.R."/>
            <person name="Ouyang S."/>
            <person name="Schwartz D.C."/>
            <person name="Tanaka T."/>
            <person name="Wu J."/>
            <person name="Zhou S."/>
            <person name="Childs K.L."/>
            <person name="Davidson R.M."/>
            <person name="Lin H."/>
            <person name="Quesada-Ocampo L."/>
            <person name="Vaillancourt B."/>
            <person name="Sakai H."/>
            <person name="Lee S.S."/>
            <person name="Kim J."/>
            <person name="Numa H."/>
            <person name="Itoh T."/>
            <person name="Buell C.R."/>
            <person name="Matsumoto T."/>
        </authorList>
    </citation>
    <scope>NUCLEOTIDE SEQUENCE [LARGE SCALE GENOMIC DNA]</scope>
    <source>
        <strain evidence="2">cv. Nipponbare</strain>
    </source>
</reference>
<dbReference type="Gramene" id="Os07t0578050-00">
    <property type="protein sequence ID" value="Os07t0578050-00"/>
    <property type="gene ID" value="Os07g0578050"/>
</dbReference>
<protein>
    <submittedName>
        <fullName evidence="1">Os07g0578050 protein</fullName>
    </submittedName>
</protein>
<evidence type="ECO:0000313" key="2">
    <source>
        <dbReference type="Proteomes" id="UP000059680"/>
    </source>
</evidence>
<accession>A0A0P0X896</accession>
<feature type="non-terminal residue" evidence="1">
    <location>
        <position position="1"/>
    </location>
</feature>
<name>A0A0P0X896_ORYSJ</name>
<dbReference type="InParanoid" id="A0A0P0X896"/>
<dbReference type="EMBL" id="AP014963">
    <property type="protein sequence ID" value="BAT02309.1"/>
    <property type="molecule type" value="Genomic_DNA"/>
</dbReference>
<keyword evidence="2" id="KW-1185">Reference proteome</keyword>
<proteinExistence type="predicted"/>
<sequence length="71" mass="7548">SSSSSRAPVLPDAVRCNAAFSVRSGASVASLPKLIEKTDSSLSPLPNPEETLIKFVIYLTNFGRFYSGELG</sequence>
<dbReference type="AlphaFoldDB" id="A0A0P0X896"/>
<reference evidence="2" key="1">
    <citation type="journal article" date="2005" name="Nature">
        <title>The map-based sequence of the rice genome.</title>
        <authorList>
            <consortium name="International rice genome sequencing project (IRGSP)"/>
            <person name="Matsumoto T."/>
            <person name="Wu J."/>
            <person name="Kanamori H."/>
            <person name="Katayose Y."/>
            <person name="Fujisawa M."/>
            <person name="Namiki N."/>
            <person name="Mizuno H."/>
            <person name="Yamamoto K."/>
            <person name="Antonio B.A."/>
            <person name="Baba T."/>
            <person name="Sakata K."/>
            <person name="Nagamura Y."/>
            <person name="Aoki H."/>
            <person name="Arikawa K."/>
            <person name="Arita K."/>
            <person name="Bito T."/>
            <person name="Chiden Y."/>
            <person name="Fujitsuka N."/>
            <person name="Fukunaka R."/>
            <person name="Hamada M."/>
            <person name="Harada C."/>
            <person name="Hayashi A."/>
            <person name="Hijishita S."/>
            <person name="Honda M."/>
            <person name="Hosokawa S."/>
            <person name="Ichikawa Y."/>
            <person name="Idonuma A."/>
            <person name="Iijima M."/>
            <person name="Ikeda M."/>
            <person name="Ikeno M."/>
            <person name="Ito K."/>
            <person name="Ito S."/>
            <person name="Ito T."/>
            <person name="Ito Y."/>
            <person name="Ito Y."/>
            <person name="Iwabuchi A."/>
            <person name="Kamiya K."/>
            <person name="Karasawa W."/>
            <person name="Kurita K."/>
            <person name="Katagiri S."/>
            <person name="Kikuta A."/>
            <person name="Kobayashi H."/>
            <person name="Kobayashi N."/>
            <person name="Machita K."/>
            <person name="Maehara T."/>
            <person name="Masukawa M."/>
            <person name="Mizubayashi T."/>
            <person name="Mukai Y."/>
            <person name="Nagasaki H."/>
            <person name="Nagata Y."/>
            <person name="Naito S."/>
            <person name="Nakashima M."/>
            <person name="Nakama Y."/>
            <person name="Nakamichi Y."/>
            <person name="Nakamura M."/>
            <person name="Meguro A."/>
            <person name="Negishi M."/>
            <person name="Ohta I."/>
            <person name="Ohta T."/>
            <person name="Okamoto M."/>
            <person name="Ono N."/>
            <person name="Saji S."/>
            <person name="Sakaguchi M."/>
            <person name="Sakai K."/>
            <person name="Shibata M."/>
            <person name="Shimokawa T."/>
            <person name="Song J."/>
            <person name="Takazaki Y."/>
            <person name="Terasawa K."/>
            <person name="Tsugane M."/>
            <person name="Tsuji K."/>
            <person name="Ueda S."/>
            <person name="Waki K."/>
            <person name="Yamagata H."/>
            <person name="Yamamoto M."/>
            <person name="Yamamoto S."/>
            <person name="Yamane H."/>
            <person name="Yoshiki S."/>
            <person name="Yoshihara R."/>
            <person name="Yukawa K."/>
            <person name="Zhong H."/>
            <person name="Yano M."/>
            <person name="Yuan Q."/>
            <person name="Ouyang S."/>
            <person name="Liu J."/>
            <person name="Jones K.M."/>
            <person name="Gansberger K."/>
            <person name="Moffat K."/>
            <person name="Hill J."/>
            <person name="Bera J."/>
            <person name="Fadrosh D."/>
            <person name="Jin S."/>
            <person name="Johri S."/>
            <person name="Kim M."/>
            <person name="Overton L."/>
            <person name="Reardon M."/>
            <person name="Tsitrin T."/>
            <person name="Vuong H."/>
            <person name="Weaver B."/>
            <person name="Ciecko A."/>
            <person name="Tallon L."/>
            <person name="Jackson J."/>
            <person name="Pai G."/>
            <person name="Aken S.V."/>
            <person name="Utterback T."/>
            <person name="Reidmuller S."/>
            <person name="Feldblyum T."/>
            <person name="Hsiao J."/>
            <person name="Zismann V."/>
            <person name="Iobst S."/>
            <person name="de Vazeille A.R."/>
            <person name="Buell C.R."/>
            <person name="Ying K."/>
            <person name="Li Y."/>
            <person name="Lu T."/>
            <person name="Huang Y."/>
            <person name="Zhao Q."/>
            <person name="Feng Q."/>
            <person name="Zhang L."/>
            <person name="Zhu J."/>
            <person name="Weng Q."/>
            <person name="Mu J."/>
            <person name="Lu Y."/>
            <person name="Fan D."/>
            <person name="Liu Y."/>
            <person name="Guan J."/>
            <person name="Zhang Y."/>
            <person name="Yu S."/>
            <person name="Liu X."/>
            <person name="Zhang Y."/>
            <person name="Hong G."/>
            <person name="Han B."/>
            <person name="Choisne N."/>
            <person name="Demange N."/>
            <person name="Orjeda G."/>
            <person name="Samain S."/>
            <person name="Cattolico L."/>
            <person name="Pelletier E."/>
            <person name="Couloux A."/>
            <person name="Segurens B."/>
            <person name="Wincker P."/>
            <person name="D'Hont A."/>
            <person name="Scarpelli C."/>
            <person name="Weissenbach J."/>
            <person name="Salanoubat M."/>
            <person name="Quetier F."/>
            <person name="Yu Y."/>
            <person name="Kim H.R."/>
            <person name="Rambo T."/>
            <person name="Currie J."/>
            <person name="Collura K."/>
            <person name="Luo M."/>
            <person name="Yang T."/>
            <person name="Ammiraju J.S.S."/>
            <person name="Engler F."/>
            <person name="Soderlund C."/>
            <person name="Wing R.A."/>
            <person name="Palmer L.E."/>
            <person name="de la Bastide M."/>
            <person name="Spiegel L."/>
            <person name="Nascimento L."/>
            <person name="Zutavern T."/>
            <person name="O'Shaughnessy A."/>
            <person name="Dike S."/>
            <person name="Dedhia N."/>
            <person name="Preston R."/>
            <person name="Balija V."/>
            <person name="McCombie W.R."/>
            <person name="Chow T."/>
            <person name="Chen H."/>
            <person name="Chung M."/>
            <person name="Chen C."/>
            <person name="Shaw J."/>
            <person name="Wu H."/>
            <person name="Hsiao K."/>
            <person name="Chao Y."/>
            <person name="Chu M."/>
            <person name="Cheng C."/>
            <person name="Hour A."/>
            <person name="Lee P."/>
            <person name="Lin S."/>
            <person name="Lin Y."/>
            <person name="Liou J."/>
            <person name="Liu S."/>
            <person name="Hsing Y."/>
            <person name="Raghuvanshi S."/>
            <person name="Mohanty A."/>
            <person name="Bharti A.K."/>
            <person name="Gaur A."/>
            <person name="Gupta V."/>
            <person name="Kumar D."/>
            <person name="Ravi V."/>
            <person name="Vij S."/>
            <person name="Kapur A."/>
            <person name="Khurana P."/>
            <person name="Khurana P."/>
            <person name="Khurana J.P."/>
            <person name="Tyagi A.K."/>
            <person name="Gaikwad K."/>
            <person name="Singh A."/>
            <person name="Dalal V."/>
            <person name="Srivastava S."/>
            <person name="Dixit A."/>
            <person name="Pal A.K."/>
            <person name="Ghazi I.A."/>
            <person name="Yadav M."/>
            <person name="Pandit A."/>
            <person name="Bhargava A."/>
            <person name="Sureshbabu K."/>
            <person name="Batra K."/>
            <person name="Sharma T.R."/>
            <person name="Mohapatra T."/>
            <person name="Singh N.K."/>
            <person name="Messing J."/>
            <person name="Nelson A.B."/>
            <person name="Fuks G."/>
            <person name="Kavchok S."/>
            <person name="Keizer G."/>
            <person name="Linton E."/>
            <person name="Llaca V."/>
            <person name="Song R."/>
            <person name="Tanyolac B."/>
            <person name="Young S."/>
            <person name="Ho-Il K."/>
            <person name="Hahn J.H."/>
            <person name="Sangsakoo G."/>
            <person name="Vanavichit A."/>
            <person name="de Mattos Luiz.A.T."/>
            <person name="Zimmer P.D."/>
            <person name="Malone G."/>
            <person name="Dellagostin O."/>
            <person name="de Oliveira A.C."/>
            <person name="Bevan M."/>
            <person name="Bancroft I."/>
            <person name="Minx P."/>
            <person name="Cordum H."/>
            <person name="Wilson R."/>
            <person name="Cheng Z."/>
            <person name="Jin W."/>
            <person name="Jiang J."/>
            <person name="Leong S.A."/>
            <person name="Iwama H."/>
            <person name="Gojobori T."/>
            <person name="Itoh T."/>
            <person name="Niimura Y."/>
            <person name="Fujii Y."/>
            <person name="Habara T."/>
            <person name="Sakai H."/>
            <person name="Sato Y."/>
            <person name="Wilson G."/>
            <person name="Kumar K."/>
            <person name="McCouch S."/>
            <person name="Juretic N."/>
            <person name="Hoen D."/>
            <person name="Wright S."/>
            <person name="Bruskiewich R."/>
            <person name="Bureau T."/>
            <person name="Miyao A."/>
            <person name="Hirochika H."/>
            <person name="Nishikawa T."/>
            <person name="Kadowaki K."/>
            <person name="Sugiura M."/>
            <person name="Burr B."/>
            <person name="Sasaki T."/>
        </authorList>
    </citation>
    <scope>NUCLEOTIDE SEQUENCE [LARGE SCALE GENOMIC DNA]</scope>
    <source>
        <strain evidence="2">cv. Nipponbare</strain>
    </source>
</reference>
<reference evidence="1 2" key="2">
    <citation type="journal article" date="2013" name="Plant Cell Physiol.">
        <title>Rice Annotation Project Database (RAP-DB): an integrative and interactive database for rice genomics.</title>
        <authorList>
            <person name="Sakai H."/>
            <person name="Lee S.S."/>
            <person name="Tanaka T."/>
            <person name="Numa H."/>
            <person name="Kim J."/>
            <person name="Kawahara Y."/>
            <person name="Wakimoto H."/>
            <person name="Yang C.C."/>
            <person name="Iwamoto M."/>
            <person name="Abe T."/>
            <person name="Yamada Y."/>
            <person name="Muto A."/>
            <person name="Inokuchi H."/>
            <person name="Ikemura T."/>
            <person name="Matsumoto T."/>
            <person name="Sasaki T."/>
            <person name="Itoh T."/>
        </authorList>
    </citation>
    <scope>NUCLEOTIDE SEQUENCE [LARGE SCALE GENOMIC DNA]</scope>
    <source>
        <strain evidence="2">cv. Nipponbare</strain>
    </source>
</reference>
<dbReference type="Proteomes" id="UP000059680">
    <property type="component" value="Chromosome 7"/>
</dbReference>
<dbReference type="PaxDb" id="39947-A0A0P0X896"/>
<evidence type="ECO:0000313" key="1">
    <source>
        <dbReference type="EMBL" id="BAT02309.1"/>
    </source>
</evidence>
<gene>
    <name evidence="1" type="ordered locus">Os07g0578050</name>
    <name evidence="1" type="ORF">OSNPB_070578050</name>
</gene>